<sequence length="82" mass="9820">MLNLQPYQNPTYFGYLAVALLPIMIGILYGRRFRWYETLVTLAFLVLTFGGDKWWQGLMLICYIIYEIILTFGYFNYTKKEK</sequence>
<comment type="caution">
    <text evidence="2">The sequence shown here is derived from an EMBL/GenBank/DDBJ whole genome shotgun (WGS) entry which is preliminary data.</text>
</comment>
<dbReference type="Proteomes" id="UP000003657">
    <property type="component" value="Unassembled WGS sequence"/>
</dbReference>
<organism evidence="2 3">
    <name type="scientific">Ligilactobacillus salivarius SMXD51</name>
    <dbReference type="NCBI Taxonomy" id="1108963"/>
    <lineage>
        <taxon>Bacteria</taxon>
        <taxon>Bacillati</taxon>
        <taxon>Bacillota</taxon>
        <taxon>Bacilli</taxon>
        <taxon>Lactobacillales</taxon>
        <taxon>Lactobacillaceae</taxon>
        <taxon>Ligilactobacillus</taxon>
    </lineage>
</organism>
<evidence type="ECO:0000313" key="2">
    <source>
        <dbReference type="EMBL" id="EIA32305.1"/>
    </source>
</evidence>
<proteinExistence type="predicted"/>
<feature type="transmembrane region" description="Helical" evidence="1">
    <location>
        <begin position="57"/>
        <end position="77"/>
    </location>
</feature>
<keyword evidence="1" id="KW-1133">Transmembrane helix</keyword>
<reference evidence="2 3" key="1">
    <citation type="journal article" date="2012" name="J. Bacteriol.">
        <title>Genome Sequence of Lactobacillus salivarius SMXD51, a Potential Probiotic Strain Isolated from Chicken Cecum, Showing Anti-Campylobacter Activity.</title>
        <authorList>
            <person name="Kergourlay G."/>
            <person name="Messaoudi S."/>
            <person name="Dousset X."/>
            <person name="Prevost H."/>
        </authorList>
    </citation>
    <scope>NUCLEOTIDE SEQUENCE [LARGE SCALE GENOMIC DNA]</scope>
    <source>
        <strain evidence="2 3">SMXD51</strain>
    </source>
</reference>
<evidence type="ECO:0000256" key="1">
    <source>
        <dbReference type="SAM" id="Phobius"/>
    </source>
</evidence>
<name>H7FZR3_9LACO</name>
<evidence type="ECO:0000313" key="3">
    <source>
        <dbReference type="Proteomes" id="UP000003657"/>
    </source>
</evidence>
<accession>H7FZR3</accession>
<protein>
    <submittedName>
        <fullName evidence="2">Protein dltB</fullName>
    </submittedName>
</protein>
<dbReference type="HOGENOM" id="CLU_2554057_0_0_9"/>
<keyword evidence="1" id="KW-0812">Transmembrane</keyword>
<dbReference type="PATRIC" id="fig|1108963.3.peg.621"/>
<dbReference type="EMBL" id="AICL01000004">
    <property type="protein sequence ID" value="EIA32305.1"/>
    <property type="molecule type" value="Genomic_DNA"/>
</dbReference>
<dbReference type="AlphaFoldDB" id="H7FZR3"/>
<keyword evidence="1" id="KW-0472">Membrane</keyword>
<feature type="transmembrane region" description="Helical" evidence="1">
    <location>
        <begin position="12"/>
        <end position="30"/>
    </location>
</feature>
<gene>
    <name evidence="2" type="ORF">SMXD51_05728</name>
</gene>